<name>A0A811SQW4_9POAL</name>
<feature type="transmembrane region" description="Helical" evidence="6">
    <location>
        <begin position="658"/>
        <end position="688"/>
    </location>
</feature>
<feature type="domain" description="GRF-type" evidence="7">
    <location>
        <begin position="561"/>
        <end position="605"/>
    </location>
</feature>
<dbReference type="InterPro" id="IPR007021">
    <property type="entry name" value="DUF659"/>
</dbReference>
<dbReference type="Pfam" id="PF04937">
    <property type="entry name" value="DUF659"/>
    <property type="match status" value="1"/>
</dbReference>
<dbReference type="EMBL" id="CAJGYO010000724">
    <property type="protein sequence ID" value="CAD6343258.1"/>
    <property type="molecule type" value="Genomic_DNA"/>
</dbReference>
<protein>
    <recommendedName>
        <fullName evidence="7">GRF-type domain-containing protein</fullName>
    </recommendedName>
</protein>
<evidence type="ECO:0000259" key="7">
    <source>
        <dbReference type="PROSITE" id="PS51999"/>
    </source>
</evidence>
<feature type="compositionally biased region" description="Basic residues" evidence="5">
    <location>
        <begin position="481"/>
        <end position="498"/>
    </location>
</feature>
<gene>
    <name evidence="8" type="ORF">NCGR_LOCUS67356</name>
</gene>
<evidence type="ECO:0000256" key="3">
    <source>
        <dbReference type="ARBA" id="ARBA00022833"/>
    </source>
</evidence>
<keyword evidence="9" id="KW-1185">Reference proteome</keyword>
<dbReference type="OrthoDB" id="685289at2759"/>
<evidence type="ECO:0000313" key="9">
    <source>
        <dbReference type="Proteomes" id="UP000604825"/>
    </source>
</evidence>
<sequence>METIDTLSVPNTEQTIEKGENAQAIRDSEQMEKKRRAIECIVACFDLMLEATTQCGPGLRVRSLDELDGLLRRQLLAINGSIEALKKYWMSEGCSILAYIDLGDDGRWMLNLAVDCSHGVSFLRSIELPSGSYDQAFVCRLVDSCIEEIGEKNVVQTNLLDMTRKFTNQQDLVHVGITYYTTCCLNLRSLYDKRIELKTMFISKEWEDSKWSKEAVGKKFYNLVVSNEFWHNVLYAINSFEPLVEVLRRMGSGRPSMGYIYGELMNAKKEIAFRFENKEEHYLPVWHHIDFRINLYMMKPLHLAAYYLNPSFYYQNRHEIENTEIFRDAVFECAFSWWQLHDGTAKELSATALRILRLTCGSLAYEPSWIEMIHKEKPSWIKNLQFEDSMFVTVNRRIQGKAQMRDRDHVLAYLHRDDEPFEWLVGMFPYEAQRQDNRDLLMARVRSGDGVGLAKLANYLFIEAEYVTSDEESDEEAPSHSIKRKTLSGASRSKREKRPRLVKERANVTGSSSNARNRRSSAARSAQEPGPLAVVDATPLASVVDLQAPVDDVTGLPLIRCPDYRDVRVFAATIKSGSNKGKRFFKCPRKSYGNGSCSRYWFEEEYVVFLVDNGYLPSVHPTIATTSTIDVPELVGKIESLEENLNKVKEMVGKNREGIGSCICLVCGCVNVTIFLLLAIFLVVVVVLK</sequence>
<keyword evidence="1" id="KW-0479">Metal-binding</keyword>
<keyword evidence="2 4" id="KW-0863">Zinc-finger</keyword>
<dbReference type="PROSITE" id="PS51999">
    <property type="entry name" value="ZF_GRF"/>
    <property type="match status" value="1"/>
</dbReference>
<evidence type="ECO:0000256" key="1">
    <source>
        <dbReference type="ARBA" id="ARBA00022723"/>
    </source>
</evidence>
<accession>A0A811SQW4</accession>
<dbReference type="Proteomes" id="UP000604825">
    <property type="component" value="Unassembled WGS sequence"/>
</dbReference>
<keyword evidence="6" id="KW-1133">Transmembrane helix</keyword>
<evidence type="ECO:0000313" key="8">
    <source>
        <dbReference type="EMBL" id="CAD6343258.1"/>
    </source>
</evidence>
<keyword evidence="6" id="KW-0472">Membrane</keyword>
<organism evidence="8 9">
    <name type="scientific">Miscanthus lutarioriparius</name>
    <dbReference type="NCBI Taxonomy" id="422564"/>
    <lineage>
        <taxon>Eukaryota</taxon>
        <taxon>Viridiplantae</taxon>
        <taxon>Streptophyta</taxon>
        <taxon>Embryophyta</taxon>
        <taxon>Tracheophyta</taxon>
        <taxon>Spermatophyta</taxon>
        <taxon>Magnoliopsida</taxon>
        <taxon>Liliopsida</taxon>
        <taxon>Poales</taxon>
        <taxon>Poaceae</taxon>
        <taxon>PACMAD clade</taxon>
        <taxon>Panicoideae</taxon>
        <taxon>Andropogonodae</taxon>
        <taxon>Andropogoneae</taxon>
        <taxon>Saccharinae</taxon>
        <taxon>Miscanthus</taxon>
    </lineage>
</organism>
<evidence type="ECO:0000256" key="6">
    <source>
        <dbReference type="SAM" id="Phobius"/>
    </source>
</evidence>
<evidence type="ECO:0000256" key="4">
    <source>
        <dbReference type="PROSITE-ProRule" id="PRU01343"/>
    </source>
</evidence>
<keyword evidence="6" id="KW-0812">Transmembrane</keyword>
<dbReference type="PANTHER" id="PTHR32166:SF74">
    <property type="entry name" value="OS05G0256350 PROTEIN"/>
    <property type="match status" value="1"/>
</dbReference>
<dbReference type="InterPro" id="IPR012337">
    <property type="entry name" value="RNaseH-like_sf"/>
</dbReference>
<dbReference type="GO" id="GO:0008270">
    <property type="term" value="F:zinc ion binding"/>
    <property type="evidence" value="ECO:0007669"/>
    <property type="project" value="UniProtKB-KW"/>
</dbReference>
<dbReference type="AlphaFoldDB" id="A0A811SQW4"/>
<dbReference type="PANTHER" id="PTHR32166">
    <property type="entry name" value="OSJNBA0013A04.12 PROTEIN"/>
    <property type="match status" value="1"/>
</dbReference>
<reference evidence="8" key="1">
    <citation type="submission" date="2020-10" db="EMBL/GenBank/DDBJ databases">
        <authorList>
            <person name="Han B."/>
            <person name="Lu T."/>
            <person name="Zhao Q."/>
            <person name="Huang X."/>
            <person name="Zhao Y."/>
        </authorList>
    </citation>
    <scope>NUCLEOTIDE SEQUENCE</scope>
</reference>
<evidence type="ECO:0000256" key="5">
    <source>
        <dbReference type="SAM" id="MobiDB-lite"/>
    </source>
</evidence>
<proteinExistence type="predicted"/>
<comment type="caution">
    <text evidence="8">The sequence shown here is derived from an EMBL/GenBank/DDBJ whole genome shotgun (WGS) entry which is preliminary data.</text>
</comment>
<keyword evidence="3" id="KW-0862">Zinc</keyword>
<feature type="region of interest" description="Disordered" evidence="5">
    <location>
        <begin position="472"/>
        <end position="530"/>
    </location>
</feature>
<dbReference type="InterPro" id="IPR010666">
    <property type="entry name" value="Znf_GRF"/>
</dbReference>
<dbReference type="SUPFAM" id="SSF53098">
    <property type="entry name" value="Ribonuclease H-like"/>
    <property type="match status" value="1"/>
</dbReference>
<evidence type="ECO:0000256" key="2">
    <source>
        <dbReference type="ARBA" id="ARBA00022771"/>
    </source>
</evidence>